<name>F8D5E0_HALXS</name>
<feature type="transmembrane region" description="Helical" evidence="1">
    <location>
        <begin position="12"/>
        <end position="34"/>
    </location>
</feature>
<feature type="transmembrane region" description="Helical" evidence="1">
    <location>
        <begin position="153"/>
        <end position="171"/>
    </location>
</feature>
<proteinExistence type="predicted"/>
<feature type="transmembrane region" description="Helical" evidence="1">
    <location>
        <begin position="191"/>
        <end position="216"/>
    </location>
</feature>
<dbReference type="EMBL" id="CP002839">
    <property type="protein sequence ID" value="AEH37645.1"/>
    <property type="molecule type" value="Genomic_DNA"/>
</dbReference>
<dbReference type="Proteomes" id="UP000006794">
    <property type="component" value="Chromosome"/>
</dbReference>
<dbReference type="HOGENOM" id="CLU_856880_0_0_2"/>
<sequence>MSTTQRNGTRLIGAGIGFVVLAVALGFVFDSLVHADFVRYLSTNTPVDGRQLRLFGPLFDPFNVGVVYLVFGTLVVGWTRATQSTRFPFVVTLSTAIGAVVVLFGLEFASAGQLTSPGETLRELVATNRSFWVGYYLAWLLAFDVAATRRQRACSVAGIAVLPPLVAAYGVRAARSTLETGGPGAGLGYVAAAMAIAASLIAIPVAIVFATPWYALRSQLDRRPDESGFAAARRSIRDRRIPELVAFLGLFVALATTPPLQFVDVLVELTGSMVDRTGCGRPCIIPILLSRYVYVALFAVVSVALARRLWHRLGPSVAAATRGG</sequence>
<dbReference type="KEGG" id="hxa:Halxa_3030"/>
<dbReference type="AlphaFoldDB" id="F8D5E0"/>
<organism evidence="2 3">
    <name type="scientific">Halopiger xanaduensis (strain DSM 18323 / JCM 14033 / SH-6)</name>
    <dbReference type="NCBI Taxonomy" id="797210"/>
    <lineage>
        <taxon>Archaea</taxon>
        <taxon>Methanobacteriati</taxon>
        <taxon>Methanobacteriota</taxon>
        <taxon>Stenosarchaea group</taxon>
        <taxon>Halobacteria</taxon>
        <taxon>Halobacteriales</taxon>
        <taxon>Natrialbaceae</taxon>
        <taxon>Halopiger</taxon>
    </lineage>
</organism>
<reference evidence="2 3" key="1">
    <citation type="journal article" date="2012" name="Stand. Genomic Sci.">
        <title>Complete genome sequence of Halopiger xanaduensis type strain (SH-6(T)).</title>
        <authorList>
            <person name="Anderson I."/>
            <person name="Tindall B.J."/>
            <person name="Rohde M."/>
            <person name="Lucas S."/>
            <person name="Han J."/>
            <person name="Lapidus A."/>
            <person name="Cheng J.F."/>
            <person name="Goodwin L."/>
            <person name="Pitluck S."/>
            <person name="Peters L."/>
            <person name="Pati A."/>
            <person name="Mikhailova N."/>
            <person name="Pagani I."/>
            <person name="Teshima H."/>
            <person name="Han C."/>
            <person name="Tapia R."/>
            <person name="Land M."/>
            <person name="Woyke T."/>
            <person name="Klenk H.P."/>
            <person name="Kyrpides N."/>
            <person name="Ivanova N."/>
        </authorList>
    </citation>
    <scope>NUCLEOTIDE SEQUENCE [LARGE SCALE GENOMIC DNA]</scope>
    <source>
        <strain evidence="3">DSM 18323 / JCM 14033 / SH-6</strain>
    </source>
</reference>
<feature type="transmembrane region" description="Helical" evidence="1">
    <location>
        <begin position="244"/>
        <end position="263"/>
    </location>
</feature>
<dbReference type="RefSeq" id="WP_013880535.1">
    <property type="nucleotide sequence ID" value="NC_015666.1"/>
</dbReference>
<keyword evidence="1" id="KW-0812">Transmembrane</keyword>
<dbReference type="GeneID" id="10797982"/>
<feature type="transmembrane region" description="Helical" evidence="1">
    <location>
        <begin position="89"/>
        <end position="109"/>
    </location>
</feature>
<evidence type="ECO:0000313" key="3">
    <source>
        <dbReference type="Proteomes" id="UP000006794"/>
    </source>
</evidence>
<gene>
    <name evidence="2" type="ordered locus">Halxa_3030</name>
</gene>
<accession>F8D5E0</accession>
<feature type="transmembrane region" description="Helical" evidence="1">
    <location>
        <begin position="283"/>
        <end position="306"/>
    </location>
</feature>
<feature type="transmembrane region" description="Helical" evidence="1">
    <location>
        <begin position="129"/>
        <end position="146"/>
    </location>
</feature>
<keyword evidence="3" id="KW-1185">Reference proteome</keyword>
<evidence type="ECO:0000313" key="2">
    <source>
        <dbReference type="EMBL" id="AEH37645.1"/>
    </source>
</evidence>
<feature type="transmembrane region" description="Helical" evidence="1">
    <location>
        <begin position="54"/>
        <end position="77"/>
    </location>
</feature>
<keyword evidence="1" id="KW-0472">Membrane</keyword>
<protein>
    <submittedName>
        <fullName evidence="2">Uncharacterized protein</fullName>
    </submittedName>
</protein>
<evidence type="ECO:0000256" key="1">
    <source>
        <dbReference type="SAM" id="Phobius"/>
    </source>
</evidence>
<dbReference type="OrthoDB" id="205273at2157"/>
<keyword evidence="1" id="KW-1133">Transmembrane helix</keyword>